<name>A0A848GF81_9BACT</name>
<dbReference type="Proteomes" id="UP000583266">
    <property type="component" value="Unassembled WGS sequence"/>
</dbReference>
<comment type="caution">
    <text evidence="1">The sequence shown here is derived from an EMBL/GenBank/DDBJ whole genome shotgun (WGS) entry which is preliminary data.</text>
</comment>
<reference evidence="1 2" key="1">
    <citation type="submission" date="2020-04" db="EMBL/GenBank/DDBJ databases">
        <title>Chitinophaga sp. G-6-1-13 sp. nov., isolated from soil.</title>
        <authorList>
            <person name="Dahal R.H."/>
            <person name="Chaudhary D.K."/>
        </authorList>
    </citation>
    <scope>NUCLEOTIDE SEQUENCE [LARGE SCALE GENOMIC DNA]</scope>
    <source>
        <strain evidence="1 2">G-6-1-13</strain>
    </source>
</reference>
<dbReference type="AlphaFoldDB" id="A0A848GF81"/>
<evidence type="ECO:0000313" key="2">
    <source>
        <dbReference type="Proteomes" id="UP000583266"/>
    </source>
</evidence>
<sequence>MPEYSLQVQFNQSQLDILYATGSNVVVAKPTGGSSPNVAWQVFKPMRSNKLGWGEEYGIYASTARVENGAELEQLSATPVGAARNKLYTLEPSSNIKGPVSGGSPDAYCLLNKYDPQPYMTVGLYQDATVNGTDIIGNALSAVPVLLSSKATMTPFTTVYIWLQSQVISNTVVTLVTSPMTQLKYGDGVNTLSVAYDSSSGKFLSTDGTRATEALISFIDPVL</sequence>
<proteinExistence type="predicted"/>
<keyword evidence="2" id="KW-1185">Reference proteome</keyword>
<organism evidence="1 2">
    <name type="scientific">Chitinophaga fulva</name>
    <dbReference type="NCBI Taxonomy" id="2728842"/>
    <lineage>
        <taxon>Bacteria</taxon>
        <taxon>Pseudomonadati</taxon>
        <taxon>Bacteroidota</taxon>
        <taxon>Chitinophagia</taxon>
        <taxon>Chitinophagales</taxon>
        <taxon>Chitinophagaceae</taxon>
        <taxon>Chitinophaga</taxon>
    </lineage>
</organism>
<dbReference type="RefSeq" id="WP_169224373.1">
    <property type="nucleotide sequence ID" value="NZ_JABBGC010000001.1"/>
</dbReference>
<evidence type="ECO:0000313" key="1">
    <source>
        <dbReference type="EMBL" id="NML37305.1"/>
    </source>
</evidence>
<protein>
    <submittedName>
        <fullName evidence="1">Uncharacterized protein</fullName>
    </submittedName>
</protein>
<dbReference type="EMBL" id="JABBGC010000001">
    <property type="protein sequence ID" value="NML37305.1"/>
    <property type="molecule type" value="Genomic_DNA"/>
</dbReference>
<gene>
    <name evidence="1" type="ORF">HHL17_08845</name>
</gene>
<accession>A0A848GF81</accession>